<dbReference type="EMBL" id="BGZK01000759">
    <property type="protein sequence ID" value="GBP59353.1"/>
    <property type="molecule type" value="Genomic_DNA"/>
</dbReference>
<comment type="caution">
    <text evidence="1">The sequence shown here is derived from an EMBL/GenBank/DDBJ whole genome shotgun (WGS) entry which is preliminary data.</text>
</comment>
<name>A0A4C1X856_EUMVA</name>
<evidence type="ECO:0000313" key="2">
    <source>
        <dbReference type="Proteomes" id="UP000299102"/>
    </source>
</evidence>
<proteinExistence type="predicted"/>
<organism evidence="1 2">
    <name type="scientific">Eumeta variegata</name>
    <name type="common">Bagworm moth</name>
    <name type="synonym">Eumeta japonica</name>
    <dbReference type="NCBI Taxonomy" id="151549"/>
    <lineage>
        <taxon>Eukaryota</taxon>
        <taxon>Metazoa</taxon>
        <taxon>Ecdysozoa</taxon>
        <taxon>Arthropoda</taxon>
        <taxon>Hexapoda</taxon>
        <taxon>Insecta</taxon>
        <taxon>Pterygota</taxon>
        <taxon>Neoptera</taxon>
        <taxon>Endopterygota</taxon>
        <taxon>Lepidoptera</taxon>
        <taxon>Glossata</taxon>
        <taxon>Ditrysia</taxon>
        <taxon>Tineoidea</taxon>
        <taxon>Psychidae</taxon>
        <taxon>Oiketicinae</taxon>
        <taxon>Eumeta</taxon>
    </lineage>
</organism>
<gene>
    <name evidence="1" type="ORF">EVAR_45533_1</name>
</gene>
<dbReference type="Proteomes" id="UP000299102">
    <property type="component" value="Unassembled WGS sequence"/>
</dbReference>
<dbReference type="AlphaFoldDB" id="A0A4C1X856"/>
<evidence type="ECO:0000313" key="1">
    <source>
        <dbReference type="EMBL" id="GBP59353.1"/>
    </source>
</evidence>
<sequence>MAVIAALQKLNCIGSALQTSLDWSVFIQDRRRASFPQGCRLFPDFVVNTDPDPAPALDIPIPRTHLISMSDFDPGYVFDFVSGLALDSYSCHVLSVGFGLTLDSDFVFNSFFYS</sequence>
<reference evidence="1 2" key="1">
    <citation type="journal article" date="2019" name="Commun. Biol.">
        <title>The bagworm genome reveals a unique fibroin gene that provides high tensile strength.</title>
        <authorList>
            <person name="Kono N."/>
            <person name="Nakamura H."/>
            <person name="Ohtoshi R."/>
            <person name="Tomita M."/>
            <person name="Numata K."/>
            <person name="Arakawa K."/>
        </authorList>
    </citation>
    <scope>NUCLEOTIDE SEQUENCE [LARGE SCALE GENOMIC DNA]</scope>
</reference>
<protein>
    <submittedName>
        <fullName evidence="1">Uncharacterized protein</fullName>
    </submittedName>
</protein>
<keyword evidence="2" id="KW-1185">Reference proteome</keyword>
<accession>A0A4C1X856</accession>